<organism evidence="1 2">
    <name type="scientific">Glomus cerebriforme</name>
    <dbReference type="NCBI Taxonomy" id="658196"/>
    <lineage>
        <taxon>Eukaryota</taxon>
        <taxon>Fungi</taxon>
        <taxon>Fungi incertae sedis</taxon>
        <taxon>Mucoromycota</taxon>
        <taxon>Glomeromycotina</taxon>
        <taxon>Glomeromycetes</taxon>
        <taxon>Glomerales</taxon>
        <taxon>Glomeraceae</taxon>
        <taxon>Glomus</taxon>
    </lineage>
</organism>
<name>A0A397TBF0_9GLOM</name>
<evidence type="ECO:0000313" key="1">
    <source>
        <dbReference type="EMBL" id="RIA94669.1"/>
    </source>
</evidence>
<dbReference type="EMBL" id="QKYT01000076">
    <property type="protein sequence ID" value="RIA94669.1"/>
    <property type="molecule type" value="Genomic_DNA"/>
</dbReference>
<keyword evidence="2" id="KW-1185">Reference proteome</keyword>
<reference evidence="1 2" key="1">
    <citation type="submission" date="2018-06" db="EMBL/GenBank/DDBJ databases">
        <title>Comparative genomics reveals the genomic features of Rhizophagus irregularis, R. cerebriforme, R. diaphanum and Gigaspora rosea, and their symbiotic lifestyle signature.</title>
        <authorList>
            <person name="Morin E."/>
            <person name="San Clemente H."/>
            <person name="Chen E.C.H."/>
            <person name="De La Providencia I."/>
            <person name="Hainaut M."/>
            <person name="Kuo A."/>
            <person name="Kohler A."/>
            <person name="Murat C."/>
            <person name="Tang N."/>
            <person name="Roy S."/>
            <person name="Loubradou J."/>
            <person name="Henrissat B."/>
            <person name="Grigoriev I.V."/>
            <person name="Corradi N."/>
            <person name="Roux C."/>
            <person name="Martin F.M."/>
        </authorList>
    </citation>
    <scope>NUCLEOTIDE SEQUENCE [LARGE SCALE GENOMIC DNA]</scope>
    <source>
        <strain evidence="1 2">DAOM 227022</strain>
    </source>
</reference>
<accession>A0A397TBF0</accession>
<protein>
    <submittedName>
        <fullName evidence="1">Uncharacterized protein</fullName>
    </submittedName>
</protein>
<proteinExistence type="predicted"/>
<comment type="caution">
    <text evidence="1">The sequence shown here is derived from an EMBL/GenBank/DDBJ whole genome shotgun (WGS) entry which is preliminary data.</text>
</comment>
<evidence type="ECO:0000313" key="2">
    <source>
        <dbReference type="Proteomes" id="UP000265703"/>
    </source>
</evidence>
<sequence>MGSKLSFALGEKNEVYDDPLLVIEWNPAGLAHRYTQNLAQTKNALIAMIRLLPDCGPFPAIGTPSTSIFSPTAKGATPVYQVVVDVTAALAQQDNW</sequence>
<gene>
    <name evidence="1" type="ORF">C1645_873316</name>
</gene>
<dbReference type="Proteomes" id="UP000265703">
    <property type="component" value="Unassembled WGS sequence"/>
</dbReference>
<dbReference type="AlphaFoldDB" id="A0A397TBF0"/>